<accession>A0A346TPI6</accession>
<dbReference type="GeneID" id="80534003"/>
<reference evidence="1 2" key="1">
    <citation type="submission" date="2018-03" db="EMBL/GenBank/DDBJ databases">
        <title>Complete genome sequence of a second alphabaculovirus from the true armyworm, Mythimna unipuncta.</title>
        <authorList>
            <person name="Harrison R.L."/>
            <person name="Mowery J.D."/>
            <person name="Bauchan G.R."/>
            <person name="Theilmann D.A."/>
            <person name="Erlandson M.A."/>
        </authorList>
    </citation>
    <scope>NUCLEOTIDE SEQUENCE [LARGE SCALE GENOMIC DNA]</scope>
    <source>
        <strain evidence="1 2">KY310</strain>
    </source>
</reference>
<evidence type="ECO:0000313" key="2">
    <source>
        <dbReference type="Proteomes" id="UP000501969"/>
    </source>
</evidence>
<dbReference type="Pfam" id="PF05789">
    <property type="entry name" value="Baculo_VP1054"/>
    <property type="match status" value="1"/>
</dbReference>
<keyword evidence="2" id="KW-1185">Reference proteome</keyword>
<protein>
    <submittedName>
        <fullName evidence="1">VP1054</fullName>
    </submittedName>
</protein>
<dbReference type="RefSeq" id="YP_010796508.1">
    <property type="nucleotide sequence ID" value="NC_076031.1"/>
</dbReference>
<name>A0A346TPI6_9ABAC</name>
<dbReference type="KEGG" id="vg:80534003"/>
<evidence type="ECO:0000313" key="1">
    <source>
        <dbReference type="EMBL" id="AXU41496.1"/>
    </source>
</evidence>
<dbReference type="Proteomes" id="UP000501969">
    <property type="component" value="Segment"/>
</dbReference>
<dbReference type="EMBL" id="MH124167">
    <property type="protein sequence ID" value="AXU41496.1"/>
    <property type="molecule type" value="Genomic_DNA"/>
</dbReference>
<sequence>MSSTTIVRYRQCVSEKSVSFKPITFRKTQCPLHPSRANCQVTQDRDLRLNHFTFIEQFFKQYEGTPYYVALLDRDFLELYGKLDVAEKMACYVHIDRLDADETFATIDEAGERNMAVIRIVLKSVLDCLKRLQDQFVLMFDEPYIDLVYSNYRTVVLPQRMYTLYTSETVPVYDSFEVFNVPDSQPASDSQNIYKTFLVYNTIMTLILKQKNPFNDRSKNISVIFRNLGTCPNNSRRIKCCDLQYGGAAPGHFMCPTKEIVRRIFKYTKWARTPNNYKRYYELIMRPIHRERRHLPNRTDAGEPARELDLVLLDWYNFIDDFKGYFLQ</sequence>
<dbReference type="InterPro" id="IPR008416">
    <property type="entry name" value="Baculo_VP1054"/>
</dbReference>
<organism evidence="1 2">
    <name type="scientific">Mythimna unipuncta nucleopolyhedrovirus</name>
    <dbReference type="NCBI Taxonomy" id="447897"/>
    <lineage>
        <taxon>Viruses</taxon>
        <taxon>Viruses incertae sedis</taxon>
        <taxon>Naldaviricetes</taxon>
        <taxon>Lefavirales</taxon>
        <taxon>Baculoviridae</taxon>
        <taxon>Alphabaculovirus</taxon>
    </lineage>
</organism>
<proteinExistence type="predicted"/>